<dbReference type="SUPFAM" id="SSF52540">
    <property type="entry name" value="P-loop containing nucleoside triphosphate hydrolases"/>
    <property type="match status" value="1"/>
</dbReference>
<organism evidence="4 5">
    <name type="scientific">Herbidospora galbida</name>
    <dbReference type="NCBI Taxonomy" id="2575442"/>
    <lineage>
        <taxon>Bacteria</taxon>
        <taxon>Bacillati</taxon>
        <taxon>Actinomycetota</taxon>
        <taxon>Actinomycetes</taxon>
        <taxon>Streptosporangiales</taxon>
        <taxon>Streptosporangiaceae</taxon>
        <taxon>Herbidospora</taxon>
    </lineage>
</organism>
<dbReference type="AlphaFoldDB" id="A0A4U3MFT9"/>
<comment type="caution">
    <text evidence="4">The sequence shown here is derived from an EMBL/GenBank/DDBJ whole genome shotgun (WGS) entry which is preliminary data.</text>
</comment>
<dbReference type="InterPro" id="IPR037359">
    <property type="entry name" value="NST/OST"/>
</dbReference>
<accession>A0A4U3MFT9</accession>
<evidence type="ECO:0000256" key="2">
    <source>
        <dbReference type="ARBA" id="ARBA00023180"/>
    </source>
</evidence>
<keyword evidence="2" id="KW-0325">Glycoprotein</keyword>
<reference evidence="4 5" key="1">
    <citation type="submission" date="2019-04" db="EMBL/GenBank/DDBJ databases">
        <title>Herbidospora sp. NEAU-GS14.nov., a novel actinomycete isolated from soil.</title>
        <authorList>
            <person name="Han L."/>
        </authorList>
    </citation>
    <scope>NUCLEOTIDE SEQUENCE [LARGE SCALE GENOMIC DNA]</scope>
    <source>
        <strain evidence="4 5">NEAU-GS14</strain>
    </source>
</reference>
<dbReference type="RefSeq" id="WP_137248656.1">
    <property type="nucleotide sequence ID" value="NZ_SZQA01000019.1"/>
</dbReference>
<dbReference type="InterPro" id="IPR000863">
    <property type="entry name" value="Sulfotransferase_dom"/>
</dbReference>
<keyword evidence="1 4" id="KW-0808">Transferase</keyword>
<feature type="domain" description="Sulfotransferase" evidence="3">
    <location>
        <begin position="28"/>
        <end position="246"/>
    </location>
</feature>
<dbReference type="Gene3D" id="3.40.50.300">
    <property type="entry name" value="P-loop containing nucleotide triphosphate hydrolases"/>
    <property type="match status" value="1"/>
</dbReference>
<dbReference type="PANTHER" id="PTHR10605">
    <property type="entry name" value="HEPARAN SULFATE SULFOTRANSFERASE"/>
    <property type="match status" value="1"/>
</dbReference>
<proteinExistence type="predicted"/>
<dbReference type="OrthoDB" id="4508169at2"/>
<keyword evidence="5" id="KW-1185">Reference proteome</keyword>
<dbReference type="InterPro" id="IPR027417">
    <property type="entry name" value="P-loop_NTPase"/>
</dbReference>
<dbReference type="PANTHER" id="PTHR10605:SF56">
    <property type="entry name" value="BIFUNCTIONAL HEPARAN SULFATE N-DEACETYLASE_N-SULFOTRANSFERASE"/>
    <property type="match status" value="1"/>
</dbReference>
<name>A0A4U3MFT9_9ACTN</name>
<sequence>MKLPEPVMNAGRTAIRGWGMATAAFRPDPDFLLIGAKRGGSTSFYFALLEHPRVIPLFPAAGLLPKANHTKGVHYFDSNYARGMRWYRSHLPSRSSRARAGRRAGGPVVAGEGSPYYLHHPLAAERAAGNVPKARILLVLRDPVERTFSHYRERVRAGAETLTFEEALAAEESRTSGEEAKIIADPAYLSYAHEQQSYVAQSEYARCLERWFAHYPRDRFHILTSEDFYRDPQAACDRAAEFLGLPPAPLPAAGKVWNAAAPGDIPDDVRKRLARHFAPHNRRLEEMLGRRLSDWTAG</sequence>
<evidence type="ECO:0000313" key="5">
    <source>
        <dbReference type="Proteomes" id="UP000308705"/>
    </source>
</evidence>
<dbReference type="Pfam" id="PF00685">
    <property type="entry name" value="Sulfotransfer_1"/>
    <property type="match status" value="1"/>
</dbReference>
<evidence type="ECO:0000259" key="3">
    <source>
        <dbReference type="Pfam" id="PF00685"/>
    </source>
</evidence>
<evidence type="ECO:0000256" key="1">
    <source>
        <dbReference type="ARBA" id="ARBA00022679"/>
    </source>
</evidence>
<protein>
    <submittedName>
        <fullName evidence="4">Sulfotransferase domain-containing protein</fullName>
    </submittedName>
</protein>
<dbReference type="Proteomes" id="UP000308705">
    <property type="component" value="Unassembled WGS sequence"/>
</dbReference>
<dbReference type="GO" id="GO:0008146">
    <property type="term" value="F:sulfotransferase activity"/>
    <property type="evidence" value="ECO:0007669"/>
    <property type="project" value="InterPro"/>
</dbReference>
<dbReference type="EMBL" id="SZQA01000019">
    <property type="protein sequence ID" value="TKK86807.1"/>
    <property type="molecule type" value="Genomic_DNA"/>
</dbReference>
<gene>
    <name evidence="4" type="ORF">FDA94_20325</name>
</gene>
<evidence type="ECO:0000313" key="4">
    <source>
        <dbReference type="EMBL" id="TKK86807.1"/>
    </source>
</evidence>